<dbReference type="Proteomes" id="UP000515140">
    <property type="component" value="Unplaced"/>
</dbReference>
<gene>
    <name evidence="9" type="primary">LOC110222917</name>
</gene>
<evidence type="ECO:0000256" key="1">
    <source>
        <dbReference type="ARBA" id="ARBA00004141"/>
    </source>
</evidence>
<dbReference type="FunCoup" id="A0A6P5M2A8">
    <property type="interactions" value="253"/>
</dbReference>
<organism evidence="8 9">
    <name type="scientific">Phascolarctos cinereus</name>
    <name type="common">Koala</name>
    <dbReference type="NCBI Taxonomy" id="38626"/>
    <lineage>
        <taxon>Eukaryota</taxon>
        <taxon>Metazoa</taxon>
        <taxon>Chordata</taxon>
        <taxon>Craniata</taxon>
        <taxon>Vertebrata</taxon>
        <taxon>Euteleostomi</taxon>
        <taxon>Mammalia</taxon>
        <taxon>Metatheria</taxon>
        <taxon>Diprotodontia</taxon>
        <taxon>Phascolarctidae</taxon>
        <taxon>Phascolarctos</taxon>
    </lineage>
</organism>
<feature type="transmembrane region" description="Helical" evidence="7">
    <location>
        <begin position="137"/>
        <end position="153"/>
    </location>
</feature>
<dbReference type="KEGG" id="pcw:110222917"/>
<feature type="transmembrane region" description="Helical" evidence="7">
    <location>
        <begin position="461"/>
        <end position="481"/>
    </location>
</feature>
<evidence type="ECO:0000256" key="5">
    <source>
        <dbReference type="ARBA" id="ARBA00023136"/>
    </source>
</evidence>
<dbReference type="Gene3D" id="1.20.1250.20">
    <property type="entry name" value="MFS general substrate transporter like domains"/>
    <property type="match status" value="2"/>
</dbReference>
<dbReference type="GO" id="GO:0016020">
    <property type="term" value="C:membrane"/>
    <property type="evidence" value="ECO:0007669"/>
    <property type="project" value="UniProtKB-SubCell"/>
</dbReference>
<dbReference type="GeneID" id="110222917"/>
<feature type="region of interest" description="Disordered" evidence="6">
    <location>
        <begin position="494"/>
        <end position="523"/>
    </location>
</feature>
<dbReference type="FunFam" id="1.20.1250.20:FF:000508">
    <property type="entry name" value="Sodium-dependent glucose transporter 1"/>
    <property type="match status" value="1"/>
</dbReference>
<proteinExistence type="inferred from homology"/>
<keyword evidence="5 7" id="KW-0472">Membrane</keyword>
<feature type="transmembrane region" description="Helical" evidence="7">
    <location>
        <begin position="159"/>
        <end position="186"/>
    </location>
</feature>
<accession>A0A6P5M2A8</accession>
<feature type="transmembrane region" description="Helical" evidence="7">
    <location>
        <begin position="375"/>
        <end position="392"/>
    </location>
</feature>
<feature type="transmembrane region" description="Helical" evidence="7">
    <location>
        <begin position="198"/>
        <end position="218"/>
    </location>
</feature>
<feature type="transmembrane region" description="Helical" evidence="7">
    <location>
        <begin position="431"/>
        <end position="449"/>
    </location>
</feature>
<feature type="compositionally biased region" description="Acidic residues" evidence="6">
    <location>
        <begin position="512"/>
        <end position="523"/>
    </location>
</feature>
<evidence type="ECO:0000313" key="9">
    <source>
        <dbReference type="RefSeq" id="XP_020863858.1"/>
    </source>
</evidence>
<dbReference type="RefSeq" id="XP_020863858.1">
    <property type="nucleotide sequence ID" value="XM_021008199.1"/>
</dbReference>
<dbReference type="SUPFAM" id="SSF103473">
    <property type="entry name" value="MFS general substrate transporter"/>
    <property type="match status" value="1"/>
</dbReference>
<keyword evidence="8" id="KW-1185">Reference proteome</keyword>
<sequence length="591" mass="63560">PAALCRCGCFSGAADLEELELQRGGVPAPAGQRLLPAGPSEQPLGTDAEVDVVGGGDGGGRCGAGNALRWFTSVLVYAAFLGLGMSIGMIGPTFQDLAVNVNRNISDISYIFVGRACGSISGSVIGGFLFDHMNHNLIYGLSVLGIAISLYLIPFCKQAVLLVVMMAVSGIFGGILSTGGNVLILHLWRGEAAPHLQALHFTFALGAFLAPLLAKLAFSSAVPSENHMIGDTSNHSELTLPPAADLAVIFGVPANKNLLWTYVVIGTYTLAIFSLFVVLFFQKIPNQEKTKKAAEKIRTVKYQNVLLGLLFVFFFFYVGAEVTYGSYIFSFAAQYAGMSESQAAGLNSVFWGSIATTMTVAICFATCLQPGTMIVFNNVGWLISSLLLVIFDENHICLWVATALYGVSMATTFPSGLSWIEQYMTIKGKSAALFVIGAALGQMVFPVVVGSLQRNYPYLPGLLYVSLGSAIVTGVLFPIMYKLATAPLSSKIQESRKSEDQKALLSPSRFDNEDEDDYGEEGAEEEWDKVYFEMNDTMKNSVILTSRKILRKSPTEVSSQLLSNDIPFSSSLVITGSSPMKPLPLDREKND</sequence>
<evidence type="ECO:0000256" key="7">
    <source>
        <dbReference type="SAM" id="Phobius"/>
    </source>
</evidence>
<feature type="region of interest" description="Disordered" evidence="6">
    <location>
        <begin position="570"/>
        <end position="591"/>
    </location>
</feature>
<protein>
    <submittedName>
        <fullName evidence="9">Sodium-dependent glucose transporter 1-like</fullName>
    </submittedName>
</protein>
<evidence type="ECO:0000256" key="2">
    <source>
        <dbReference type="ARBA" id="ARBA00008335"/>
    </source>
</evidence>
<dbReference type="PANTHER" id="PTHR23121">
    <property type="entry name" value="SODIUM-DEPENDENT GLUCOSE TRANSPORTER 1"/>
    <property type="match status" value="1"/>
</dbReference>
<comment type="subcellular location">
    <subcellularLocation>
        <location evidence="1">Membrane</location>
        <topology evidence="1">Multi-pass membrane protein</topology>
    </subcellularLocation>
</comment>
<feature type="transmembrane region" description="Helical" evidence="7">
    <location>
        <begin position="259"/>
        <end position="281"/>
    </location>
</feature>
<feature type="transmembrane region" description="Helical" evidence="7">
    <location>
        <begin position="302"/>
        <end position="329"/>
    </location>
</feature>
<feature type="transmembrane region" description="Helical" evidence="7">
    <location>
        <begin position="110"/>
        <end position="130"/>
    </location>
</feature>
<dbReference type="InParanoid" id="A0A6P5M2A8"/>
<dbReference type="GO" id="GO:0022857">
    <property type="term" value="F:transmembrane transporter activity"/>
    <property type="evidence" value="ECO:0007669"/>
    <property type="project" value="InterPro"/>
</dbReference>
<dbReference type="AlphaFoldDB" id="A0A6P5M2A8"/>
<dbReference type="InterPro" id="IPR011701">
    <property type="entry name" value="MFS"/>
</dbReference>
<evidence type="ECO:0000256" key="6">
    <source>
        <dbReference type="SAM" id="MobiDB-lite"/>
    </source>
</evidence>
<dbReference type="Pfam" id="PF07690">
    <property type="entry name" value="MFS_1"/>
    <property type="match status" value="1"/>
</dbReference>
<feature type="transmembrane region" description="Helical" evidence="7">
    <location>
        <begin position="398"/>
        <end position="419"/>
    </location>
</feature>
<evidence type="ECO:0000256" key="4">
    <source>
        <dbReference type="ARBA" id="ARBA00022989"/>
    </source>
</evidence>
<dbReference type="PANTHER" id="PTHR23121:SF9">
    <property type="entry name" value="SODIUM-DEPENDENT GLUCOSE TRANSPORTER 1"/>
    <property type="match status" value="1"/>
</dbReference>
<evidence type="ECO:0000313" key="8">
    <source>
        <dbReference type="Proteomes" id="UP000515140"/>
    </source>
</evidence>
<feature type="transmembrane region" description="Helical" evidence="7">
    <location>
        <begin position="70"/>
        <end position="90"/>
    </location>
</feature>
<keyword evidence="3 7" id="KW-0812">Transmembrane</keyword>
<feature type="transmembrane region" description="Helical" evidence="7">
    <location>
        <begin position="349"/>
        <end position="368"/>
    </location>
</feature>
<reference evidence="9" key="1">
    <citation type="submission" date="2025-08" db="UniProtKB">
        <authorList>
            <consortium name="RefSeq"/>
        </authorList>
    </citation>
    <scope>IDENTIFICATION</scope>
    <source>
        <tissue evidence="9">Spleen</tissue>
    </source>
</reference>
<name>A0A6P5M2A8_PHACI</name>
<evidence type="ECO:0000256" key="3">
    <source>
        <dbReference type="ARBA" id="ARBA00022692"/>
    </source>
</evidence>
<comment type="similarity">
    <text evidence="2">Belongs to the major facilitator superfamily.</text>
</comment>
<keyword evidence="4 7" id="KW-1133">Transmembrane helix</keyword>
<dbReference type="InterPro" id="IPR036259">
    <property type="entry name" value="MFS_trans_sf"/>
</dbReference>
<feature type="non-terminal residue" evidence="9">
    <location>
        <position position="1"/>
    </location>
</feature>